<dbReference type="Gene3D" id="3.80.10.10">
    <property type="entry name" value="Ribonuclease Inhibitor"/>
    <property type="match status" value="1"/>
</dbReference>
<comment type="caution">
    <text evidence="2">The sequence shown here is derived from an EMBL/GenBank/DDBJ whole genome shotgun (WGS) entry which is preliminary data.</text>
</comment>
<keyword evidence="3" id="KW-1185">Reference proteome</keyword>
<dbReference type="InterPro" id="IPR032675">
    <property type="entry name" value="LRR_dom_sf"/>
</dbReference>
<dbReference type="GO" id="GO:0005930">
    <property type="term" value="C:axoneme"/>
    <property type="evidence" value="ECO:0007669"/>
    <property type="project" value="UniProtKB-SubCell"/>
</dbReference>
<dbReference type="Proteomes" id="UP001190700">
    <property type="component" value="Unassembled WGS sequence"/>
</dbReference>
<dbReference type="SUPFAM" id="SSF52058">
    <property type="entry name" value="L domain-like"/>
    <property type="match status" value="1"/>
</dbReference>
<proteinExistence type="predicted"/>
<comment type="subcellular location">
    <subcellularLocation>
        <location evidence="1">Cytoplasm</location>
        <location evidence="1">Cytoskeleton</location>
        <location evidence="1">Cilium axoneme</location>
    </subcellularLocation>
</comment>
<evidence type="ECO:0000313" key="3">
    <source>
        <dbReference type="Proteomes" id="UP001190700"/>
    </source>
</evidence>
<evidence type="ECO:0000256" key="1">
    <source>
        <dbReference type="ARBA" id="ARBA00004430"/>
    </source>
</evidence>
<gene>
    <name evidence="2" type="ORF">CYMTET_23694</name>
</gene>
<protein>
    <submittedName>
        <fullName evidence="2">Uncharacterized protein</fullName>
    </submittedName>
</protein>
<dbReference type="EMBL" id="LGRX02012214">
    <property type="protein sequence ID" value="KAK3267772.1"/>
    <property type="molecule type" value="Genomic_DNA"/>
</dbReference>
<evidence type="ECO:0000313" key="2">
    <source>
        <dbReference type="EMBL" id="KAK3267772.1"/>
    </source>
</evidence>
<dbReference type="AlphaFoldDB" id="A0AAE0FXF1"/>
<sequence>MSNIATRNRHGRLLQREADGKYQAVLNGFPHPNRGTLILDEDLEVDFCAPWRLLDGVNAPTHYLDLGGVKAPSLSTFGGDARFWAGIQKLYASRCELRSVEGVALLTNVQYLYLDKNCLTRPELQNLCRMVHLMPKLRGLDFQDNPGVCPAVIASVLIASPGLEWLNGQRVTERSMNGLTISDLSSVL</sequence>
<accession>A0AAE0FXF1</accession>
<name>A0AAE0FXF1_9CHLO</name>
<reference evidence="2 3" key="1">
    <citation type="journal article" date="2015" name="Genome Biol. Evol.">
        <title>Comparative Genomics of a Bacterivorous Green Alga Reveals Evolutionary Causalities and Consequences of Phago-Mixotrophic Mode of Nutrition.</title>
        <authorList>
            <person name="Burns J.A."/>
            <person name="Paasch A."/>
            <person name="Narechania A."/>
            <person name="Kim E."/>
        </authorList>
    </citation>
    <scope>NUCLEOTIDE SEQUENCE [LARGE SCALE GENOMIC DNA]</scope>
    <source>
        <strain evidence="2 3">PLY_AMNH</strain>
    </source>
</reference>
<organism evidence="2 3">
    <name type="scientific">Cymbomonas tetramitiformis</name>
    <dbReference type="NCBI Taxonomy" id="36881"/>
    <lineage>
        <taxon>Eukaryota</taxon>
        <taxon>Viridiplantae</taxon>
        <taxon>Chlorophyta</taxon>
        <taxon>Pyramimonadophyceae</taxon>
        <taxon>Pyramimonadales</taxon>
        <taxon>Pyramimonadaceae</taxon>
        <taxon>Cymbomonas</taxon>
    </lineage>
</organism>